<evidence type="ECO:0000256" key="3">
    <source>
        <dbReference type="RuleBase" id="RU000363"/>
    </source>
</evidence>
<accession>A0A8J9VMB8</accession>
<name>A0A8J9VMB8_9NEOP</name>
<keyword evidence="2" id="KW-0560">Oxidoreductase</keyword>
<dbReference type="AlphaFoldDB" id="A0A8J9VMB8"/>
<dbReference type="InterPro" id="IPR036291">
    <property type="entry name" value="NAD(P)-bd_dom_sf"/>
</dbReference>
<dbReference type="PANTHER" id="PTHR43115">
    <property type="entry name" value="DEHYDROGENASE/REDUCTASE SDR FAMILY MEMBER 11"/>
    <property type="match status" value="1"/>
</dbReference>
<dbReference type="Pfam" id="PF00106">
    <property type="entry name" value="adh_short"/>
    <property type="match status" value="1"/>
</dbReference>
<evidence type="ECO:0000313" key="5">
    <source>
        <dbReference type="Proteomes" id="UP000838878"/>
    </source>
</evidence>
<dbReference type="EMBL" id="OV170221">
    <property type="protein sequence ID" value="CAH0714057.1"/>
    <property type="molecule type" value="Genomic_DNA"/>
</dbReference>
<keyword evidence="5" id="KW-1185">Reference proteome</keyword>
<evidence type="ECO:0000256" key="2">
    <source>
        <dbReference type="ARBA" id="ARBA00023002"/>
    </source>
</evidence>
<dbReference type="PRINTS" id="PR00081">
    <property type="entry name" value="GDHRDH"/>
</dbReference>
<dbReference type="Proteomes" id="UP000838878">
    <property type="component" value="Chromosome 1"/>
</dbReference>
<protein>
    <recommendedName>
        <fullName evidence="6">Farnesol dehydrogenase</fullName>
    </recommendedName>
</protein>
<evidence type="ECO:0008006" key="6">
    <source>
        <dbReference type="Google" id="ProtNLM"/>
    </source>
</evidence>
<feature type="non-terminal residue" evidence="4">
    <location>
        <position position="247"/>
    </location>
</feature>
<evidence type="ECO:0000313" key="4">
    <source>
        <dbReference type="EMBL" id="CAH0714057.1"/>
    </source>
</evidence>
<dbReference type="SUPFAM" id="SSF51735">
    <property type="entry name" value="NAD(P)-binding Rossmann-fold domains"/>
    <property type="match status" value="1"/>
</dbReference>
<dbReference type="Gene3D" id="3.40.50.720">
    <property type="entry name" value="NAD(P)-binding Rossmann-like Domain"/>
    <property type="match status" value="1"/>
</dbReference>
<dbReference type="InterPro" id="IPR002347">
    <property type="entry name" value="SDR_fam"/>
</dbReference>
<dbReference type="OrthoDB" id="1933717at2759"/>
<dbReference type="FunFam" id="3.40.50.720:FF:000047">
    <property type="entry name" value="NADP-dependent L-serine/L-allo-threonine dehydrogenase"/>
    <property type="match status" value="1"/>
</dbReference>
<comment type="similarity">
    <text evidence="1 3">Belongs to the short-chain dehydrogenases/reductases (SDR) family.</text>
</comment>
<dbReference type="PRINTS" id="PR00080">
    <property type="entry name" value="SDRFAMILY"/>
</dbReference>
<proteinExistence type="inferred from homology"/>
<dbReference type="PANTHER" id="PTHR43115:SF4">
    <property type="entry name" value="DEHYDROGENASE_REDUCTASE SDR FAMILY MEMBER 11"/>
    <property type="match status" value="1"/>
</dbReference>
<reference evidence="4" key="1">
    <citation type="submission" date="2021-12" db="EMBL/GenBank/DDBJ databases">
        <authorList>
            <person name="Martin H S."/>
        </authorList>
    </citation>
    <scope>NUCLEOTIDE SEQUENCE</scope>
</reference>
<evidence type="ECO:0000256" key="1">
    <source>
        <dbReference type="ARBA" id="ARBA00006484"/>
    </source>
</evidence>
<dbReference type="GO" id="GO:0016616">
    <property type="term" value="F:oxidoreductase activity, acting on the CH-OH group of donors, NAD or NADP as acceptor"/>
    <property type="evidence" value="ECO:0007669"/>
    <property type="project" value="UniProtKB-ARBA"/>
</dbReference>
<sequence>MERWVGKVVIVTGASSGIGAEMAVRLADLGLIVIGMARRKHLIDKIAEKVTGKGKIYSKQVDLSKSSEIREAFEWIEQKFGGADILVNNAAYLPVGYITDIGDKPEVNDEEIKLAVDVNVTGIFLASRLAVKNMRKRGVAGHIVNINSVCGHYVAHYGTASVYGATKHTIAPFTHALINELAKFNSKIKVTSLSPGVVNTAMLPSELVNAPRLECSEVVDALIYVLSTPPTVQIYELGLKAVGEGLL</sequence>
<gene>
    <name evidence="4" type="ORF">BINO364_LOCUS1144</name>
</gene>
<organism evidence="4 5">
    <name type="scientific">Brenthis ino</name>
    <name type="common">lesser marbled fritillary</name>
    <dbReference type="NCBI Taxonomy" id="405034"/>
    <lineage>
        <taxon>Eukaryota</taxon>
        <taxon>Metazoa</taxon>
        <taxon>Ecdysozoa</taxon>
        <taxon>Arthropoda</taxon>
        <taxon>Hexapoda</taxon>
        <taxon>Insecta</taxon>
        <taxon>Pterygota</taxon>
        <taxon>Neoptera</taxon>
        <taxon>Endopterygota</taxon>
        <taxon>Lepidoptera</taxon>
        <taxon>Glossata</taxon>
        <taxon>Ditrysia</taxon>
        <taxon>Papilionoidea</taxon>
        <taxon>Nymphalidae</taxon>
        <taxon>Heliconiinae</taxon>
        <taxon>Argynnini</taxon>
        <taxon>Brenthis</taxon>
    </lineage>
</organism>